<proteinExistence type="predicted"/>
<protein>
    <submittedName>
        <fullName evidence="1">Uncharacterized protein</fullName>
    </submittedName>
</protein>
<evidence type="ECO:0000313" key="2">
    <source>
        <dbReference type="Proteomes" id="UP000614334"/>
    </source>
</evidence>
<dbReference type="AlphaFoldDB" id="A0A8H7I880"/>
<sequence>MNLERAPNSALEDFAAGVNTSISLDLGLLAIKAIVNTVTLVISAEVGMNAPLVGYTVLTFVRGNLIDGARAEVDGTMAKGSVTFYLDGDELWVLIRLRFSSPLFPPVNEALKIAKLGAIYPPSSDIGSGRALEQGDSSSTH</sequence>
<dbReference type="Proteomes" id="UP000614334">
    <property type="component" value="Unassembled WGS sequence"/>
</dbReference>
<name>A0A8H7I880_9AGAM</name>
<evidence type="ECO:0000313" key="1">
    <source>
        <dbReference type="EMBL" id="KAF8752321.1"/>
    </source>
</evidence>
<accession>A0A8H7I880</accession>
<dbReference type="EMBL" id="JACYCF010000016">
    <property type="protein sequence ID" value="KAF8752321.1"/>
    <property type="molecule type" value="Genomic_DNA"/>
</dbReference>
<comment type="caution">
    <text evidence="1">The sequence shown here is derived from an EMBL/GenBank/DDBJ whole genome shotgun (WGS) entry which is preliminary data.</text>
</comment>
<gene>
    <name evidence="1" type="ORF">RHS01_07749</name>
</gene>
<organism evidence="1 2">
    <name type="scientific">Rhizoctonia solani</name>
    <dbReference type="NCBI Taxonomy" id="456999"/>
    <lineage>
        <taxon>Eukaryota</taxon>
        <taxon>Fungi</taxon>
        <taxon>Dikarya</taxon>
        <taxon>Basidiomycota</taxon>
        <taxon>Agaricomycotina</taxon>
        <taxon>Agaricomycetes</taxon>
        <taxon>Cantharellales</taxon>
        <taxon>Ceratobasidiaceae</taxon>
        <taxon>Rhizoctonia</taxon>
    </lineage>
</organism>
<reference evidence="1" key="1">
    <citation type="submission" date="2020-09" db="EMBL/GenBank/DDBJ databases">
        <title>Comparative genome analyses of four rice-infecting Rhizoctonia solani isolates reveal extensive enrichment of homogalacturonan modification genes.</title>
        <authorList>
            <person name="Lee D.-Y."/>
            <person name="Jeon J."/>
            <person name="Kim K.-T."/>
            <person name="Cheong K."/>
            <person name="Song H."/>
            <person name="Choi G."/>
            <person name="Ko J."/>
            <person name="Opiyo S.O."/>
            <person name="Zuo S."/>
            <person name="Madhav S."/>
            <person name="Lee Y.-H."/>
            <person name="Wang G.-L."/>
        </authorList>
    </citation>
    <scope>NUCLEOTIDE SEQUENCE</scope>
    <source>
        <strain evidence="1">AG1-IA B2</strain>
    </source>
</reference>